<keyword evidence="3" id="KW-0809">Transit peptide</keyword>
<reference evidence="10" key="1">
    <citation type="submission" date="2020-11" db="EMBL/GenBank/DDBJ databases">
        <authorList>
            <person name="Whiteford S."/>
        </authorList>
    </citation>
    <scope>NUCLEOTIDE SEQUENCE</scope>
</reference>
<sequence>MLRRLTSTLIQTRTLKHKAKINWVRPDYVPAYHPQRSGDLESLPPISEDSLGLDYSLSKEIEDAPESVKKIFSVAHLGRKEYNVLVKNELVERVRRHQYDERTAETRIAKLTATIRSFQDTMEKYPRNIKSKVIVQELIDKRKKLLKFLRQYDYKKFEWLLEKLNIEYKAHPESYHKLTRKESLRKLTELHCEDICNRKLANYKNLLESQQGPFLKDKLEALKFIRSEQMELQVPVTVTEQDIKKVEKQLEEWTIKDEIKQQGKKKKKNIAIGLE</sequence>
<dbReference type="EMBL" id="CAJHNJ030000008">
    <property type="protein sequence ID" value="CAG9104826.1"/>
    <property type="molecule type" value="Genomic_DNA"/>
</dbReference>
<dbReference type="InterPro" id="IPR000589">
    <property type="entry name" value="Ribosomal_uS15"/>
</dbReference>
<evidence type="ECO:0000256" key="9">
    <source>
        <dbReference type="RuleBase" id="RU003919"/>
    </source>
</evidence>
<comment type="subcellular location">
    <subcellularLocation>
        <location evidence="1">Mitochondrion</location>
    </subcellularLocation>
</comment>
<comment type="caution">
    <text evidence="10">The sequence shown here is derived from an EMBL/GenBank/DDBJ whole genome shotgun (WGS) entry which is preliminary data.</text>
</comment>
<dbReference type="InterPro" id="IPR052137">
    <property type="entry name" value="uS15_ribosomal"/>
</dbReference>
<evidence type="ECO:0000313" key="11">
    <source>
        <dbReference type="Proteomes" id="UP000653454"/>
    </source>
</evidence>
<evidence type="ECO:0000256" key="4">
    <source>
        <dbReference type="ARBA" id="ARBA00022980"/>
    </source>
</evidence>
<evidence type="ECO:0000256" key="1">
    <source>
        <dbReference type="ARBA" id="ARBA00004173"/>
    </source>
</evidence>
<dbReference type="PANTHER" id="PTHR46685">
    <property type="entry name" value="28S RIBOSOMAL PROTEIN S15, MITOCHONDRIAL"/>
    <property type="match status" value="1"/>
</dbReference>
<keyword evidence="11" id="KW-1185">Reference proteome</keyword>
<dbReference type="SMART" id="SM01387">
    <property type="entry name" value="Ribosomal_S15"/>
    <property type="match status" value="1"/>
</dbReference>
<comment type="similarity">
    <text evidence="2 9">Belongs to the universal ribosomal protein uS15 family.</text>
</comment>
<keyword evidence="5" id="KW-0496">Mitochondrion</keyword>
<proteinExistence type="inferred from homology"/>
<keyword evidence="4 9" id="KW-0689">Ribosomal protein</keyword>
<accession>A0A8S4DUS0</accession>
<dbReference type="GO" id="GO:0005763">
    <property type="term" value="C:mitochondrial small ribosomal subunit"/>
    <property type="evidence" value="ECO:0007669"/>
    <property type="project" value="TreeGrafter"/>
</dbReference>
<evidence type="ECO:0000256" key="3">
    <source>
        <dbReference type="ARBA" id="ARBA00022946"/>
    </source>
</evidence>
<evidence type="ECO:0000313" key="10">
    <source>
        <dbReference type="EMBL" id="CAG9104826.1"/>
    </source>
</evidence>
<dbReference type="InterPro" id="IPR009068">
    <property type="entry name" value="uS15_NS1_RNA-bd_sf"/>
</dbReference>
<dbReference type="Proteomes" id="UP000653454">
    <property type="component" value="Unassembled WGS sequence"/>
</dbReference>
<evidence type="ECO:0000256" key="2">
    <source>
        <dbReference type="ARBA" id="ARBA00008434"/>
    </source>
</evidence>
<evidence type="ECO:0000256" key="5">
    <source>
        <dbReference type="ARBA" id="ARBA00023128"/>
    </source>
</evidence>
<dbReference type="SUPFAM" id="SSF47060">
    <property type="entry name" value="S15/NS1 RNA-binding domain"/>
    <property type="match status" value="1"/>
</dbReference>
<evidence type="ECO:0000256" key="7">
    <source>
        <dbReference type="ARBA" id="ARBA00035249"/>
    </source>
</evidence>
<dbReference type="AlphaFoldDB" id="A0A8S4DUS0"/>
<gene>
    <name evidence="10" type="ORF">PLXY2_LOCUS3291</name>
</gene>
<keyword evidence="6 9" id="KW-0687">Ribonucleoprotein</keyword>
<name>A0A8S4DUS0_PLUXY</name>
<protein>
    <recommendedName>
        <fullName evidence="7">Small ribosomal subunit protein uS15m</fullName>
    </recommendedName>
    <alternativeName>
        <fullName evidence="8">28S ribosomal protein S15, mitochondrial</fullName>
    </alternativeName>
</protein>
<dbReference type="GO" id="GO:0003723">
    <property type="term" value="F:RNA binding"/>
    <property type="evidence" value="ECO:0007669"/>
    <property type="project" value="TreeGrafter"/>
</dbReference>
<dbReference type="PANTHER" id="PTHR46685:SF1">
    <property type="entry name" value="SMALL RIBOSOMAL SUBUNIT PROTEIN US15M"/>
    <property type="match status" value="1"/>
</dbReference>
<dbReference type="Pfam" id="PF00312">
    <property type="entry name" value="Ribosomal_S15"/>
    <property type="match status" value="1"/>
</dbReference>
<dbReference type="Gene3D" id="1.10.287.10">
    <property type="entry name" value="S15/NS1, RNA-binding"/>
    <property type="match status" value="1"/>
</dbReference>
<dbReference type="GO" id="GO:0032543">
    <property type="term" value="P:mitochondrial translation"/>
    <property type="evidence" value="ECO:0007669"/>
    <property type="project" value="TreeGrafter"/>
</dbReference>
<evidence type="ECO:0000256" key="6">
    <source>
        <dbReference type="ARBA" id="ARBA00023274"/>
    </source>
</evidence>
<evidence type="ECO:0000256" key="8">
    <source>
        <dbReference type="ARBA" id="ARBA00035528"/>
    </source>
</evidence>
<organism evidence="10 11">
    <name type="scientific">Plutella xylostella</name>
    <name type="common">Diamondback moth</name>
    <name type="synonym">Plutella maculipennis</name>
    <dbReference type="NCBI Taxonomy" id="51655"/>
    <lineage>
        <taxon>Eukaryota</taxon>
        <taxon>Metazoa</taxon>
        <taxon>Ecdysozoa</taxon>
        <taxon>Arthropoda</taxon>
        <taxon>Hexapoda</taxon>
        <taxon>Insecta</taxon>
        <taxon>Pterygota</taxon>
        <taxon>Neoptera</taxon>
        <taxon>Endopterygota</taxon>
        <taxon>Lepidoptera</taxon>
        <taxon>Glossata</taxon>
        <taxon>Ditrysia</taxon>
        <taxon>Yponomeutoidea</taxon>
        <taxon>Plutellidae</taxon>
        <taxon>Plutella</taxon>
    </lineage>
</organism>
<dbReference type="GO" id="GO:0003735">
    <property type="term" value="F:structural constituent of ribosome"/>
    <property type="evidence" value="ECO:0007669"/>
    <property type="project" value="InterPro"/>
</dbReference>